<reference evidence="6 7" key="1">
    <citation type="submission" date="2019-01" db="EMBL/GenBank/DDBJ databases">
        <title>Draft genome sequence of Cellulomonas takizawaensis strain TKZ-21.</title>
        <authorList>
            <person name="Yamamura H."/>
            <person name="Hayashi T."/>
            <person name="Hamada M."/>
            <person name="Serisawa Y."/>
            <person name="Matsuyama K."/>
            <person name="Nakagawa Y."/>
            <person name="Otoguro M."/>
            <person name="Yanagida F."/>
            <person name="Hayakawa M."/>
        </authorList>
    </citation>
    <scope>NUCLEOTIDE SEQUENCE [LARGE SCALE GENOMIC DNA]</scope>
    <source>
        <strain evidence="6 7">NBRC12680</strain>
    </source>
</reference>
<evidence type="ECO:0000259" key="5">
    <source>
        <dbReference type="SMART" id="SM00065"/>
    </source>
</evidence>
<gene>
    <name evidence="6" type="ORF">CBZ_25340</name>
</gene>
<comment type="caution">
    <text evidence="6">The sequence shown here is derived from an EMBL/GenBank/DDBJ whole genome shotgun (WGS) entry which is preliminary data.</text>
</comment>
<dbReference type="GO" id="GO:0016020">
    <property type="term" value="C:membrane"/>
    <property type="evidence" value="ECO:0007669"/>
    <property type="project" value="InterPro"/>
</dbReference>
<evidence type="ECO:0000313" key="6">
    <source>
        <dbReference type="EMBL" id="GCE77478.1"/>
    </source>
</evidence>
<dbReference type="Gene3D" id="1.20.5.1930">
    <property type="match status" value="1"/>
</dbReference>
<name>A0A402DTQ1_9CELL</name>
<dbReference type="Pfam" id="PF13185">
    <property type="entry name" value="GAF_2"/>
    <property type="match status" value="1"/>
</dbReference>
<accession>A0A402DTQ1</accession>
<dbReference type="Pfam" id="PF02518">
    <property type="entry name" value="HATPase_c"/>
    <property type="match status" value="1"/>
</dbReference>
<dbReference type="PANTHER" id="PTHR24421:SF56">
    <property type="entry name" value="OXYGEN SENSOR HISTIDINE KINASE RESPONSE REGULATOR DOST"/>
    <property type="match status" value="1"/>
</dbReference>
<dbReference type="InterPro" id="IPR003594">
    <property type="entry name" value="HATPase_dom"/>
</dbReference>
<evidence type="ECO:0000313" key="7">
    <source>
        <dbReference type="Proteomes" id="UP000289954"/>
    </source>
</evidence>
<dbReference type="InterPro" id="IPR029016">
    <property type="entry name" value="GAF-like_dom_sf"/>
</dbReference>
<keyword evidence="1" id="KW-0808">Transferase</keyword>
<proteinExistence type="predicted"/>
<dbReference type="InterPro" id="IPR011712">
    <property type="entry name" value="Sig_transdc_His_kin_sub3_dim/P"/>
</dbReference>
<evidence type="ECO:0000256" key="3">
    <source>
        <dbReference type="ARBA" id="ARBA00023012"/>
    </source>
</evidence>
<protein>
    <submittedName>
        <fullName evidence="6">Histidine kinase</fullName>
    </submittedName>
</protein>
<evidence type="ECO:0000256" key="2">
    <source>
        <dbReference type="ARBA" id="ARBA00022777"/>
    </source>
</evidence>
<feature type="region of interest" description="Disordered" evidence="4">
    <location>
        <begin position="1"/>
        <end position="35"/>
    </location>
</feature>
<dbReference type="SUPFAM" id="SSF55781">
    <property type="entry name" value="GAF domain-like"/>
    <property type="match status" value="1"/>
</dbReference>
<dbReference type="SUPFAM" id="SSF55874">
    <property type="entry name" value="ATPase domain of HSP90 chaperone/DNA topoisomerase II/histidine kinase"/>
    <property type="match status" value="1"/>
</dbReference>
<dbReference type="Proteomes" id="UP000289954">
    <property type="component" value="Unassembled WGS sequence"/>
</dbReference>
<keyword evidence="2 6" id="KW-0418">Kinase</keyword>
<dbReference type="InterPro" id="IPR036890">
    <property type="entry name" value="HATPase_C_sf"/>
</dbReference>
<dbReference type="SMART" id="SM00065">
    <property type="entry name" value="GAF"/>
    <property type="match status" value="1"/>
</dbReference>
<dbReference type="AlphaFoldDB" id="A0A402DTQ1"/>
<dbReference type="InterPro" id="IPR050482">
    <property type="entry name" value="Sensor_HK_TwoCompSys"/>
</dbReference>
<dbReference type="Gene3D" id="3.30.565.10">
    <property type="entry name" value="Histidine kinase-like ATPase, C-terminal domain"/>
    <property type="match status" value="1"/>
</dbReference>
<dbReference type="EMBL" id="BIMR01000214">
    <property type="protein sequence ID" value="GCE77478.1"/>
    <property type="molecule type" value="Genomic_DNA"/>
</dbReference>
<evidence type="ECO:0000256" key="1">
    <source>
        <dbReference type="ARBA" id="ARBA00022679"/>
    </source>
</evidence>
<keyword evidence="3" id="KW-0902">Two-component regulatory system</keyword>
<dbReference type="Pfam" id="PF07730">
    <property type="entry name" value="HisKA_3"/>
    <property type="match status" value="1"/>
</dbReference>
<dbReference type="InterPro" id="IPR003018">
    <property type="entry name" value="GAF"/>
</dbReference>
<dbReference type="Gene3D" id="3.30.450.40">
    <property type="match status" value="1"/>
</dbReference>
<dbReference type="PANTHER" id="PTHR24421">
    <property type="entry name" value="NITRATE/NITRITE SENSOR PROTEIN NARX-RELATED"/>
    <property type="match status" value="1"/>
</dbReference>
<dbReference type="GO" id="GO:0000155">
    <property type="term" value="F:phosphorelay sensor kinase activity"/>
    <property type="evidence" value="ECO:0007669"/>
    <property type="project" value="InterPro"/>
</dbReference>
<evidence type="ECO:0000256" key="4">
    <source>
        <dbReference type="SAM" id="MobiDB-lite"/>
    </source>
</evidence>
<sequence>MARTRAQGRRALPGTPPYAPNVGRGGRDDGLDAQPDAGLDALMDAVVSMSTDLDIATVLDRLVAAGRTLTGASYGALGVLGPHGGLQEFVHSGLDAATVARIGDLPQGRGVLGAVVASPHPLRLHDVADCPASVGFPPHHPQMRTFLGVPVRARGAVFGNLYLTDKRGGADFTARDEQVAVALAASAGVALEHARAYRQVREHERWLEQAAACTAALTSGRPLEEAVAEVGALVRAATGAAAAHLHVRADDLPTGVADDLSGRAPVVRRLPDGTVLGVPGDAWALLVPLRSGERWVGGLTAGWPADTVTGATAGRVHTPGPPDDLASVAGFGEQLALALDVAGAQGDRARLAVLEERERIARDLHDMVIQRLFAIGLDVQGAAQDAVRPDVARRLGTAVDDLDETIKDVRTTIFRLGTRGAEAGRGLRHRIDAEVVAARRGLGFVPHLRTDGVTATVPDDVADDAVAVVREALANVARHARAHEVVVRVQVGTDLVVEVQDDGVGIPPDADRSGLANVAGRAASRGGTSSAAALPEGGSLVRWSVPLP</sequence>
<dbReference type="GO" id="GO:0046983">
    <property type="term" value="F:protein dimerization activity"/>
    <property type="evidence" value="ECO:0007669"/>
    <property type="project" value="InterPro"/>
</dbReference>
<keyword evidence="7" id="KW-1185">Reference proteome</keyword>
<organism evidence="6 7">
    <name type="scientific">Cellulomonas biazotea</name>
    <dbReference type="NCBI Taxonomy" id="1709"/>
    <lineage>
        <taxon>Bacteria</taxon>
        <taxon>Bacillati</taxon>
        <taxon>Actinomycetota</taxon>
        <taxon>Actinomycetes</taxon>
        <taxon>Micrococcales</taxon>
        <taxon>Cellulomonadaceae</taxon>
        <taxon>Cellulomonas</taxon>
    </lineage>
</organism>
<feature type="domain" description="GAF" evidence="5">
    <location>
        <begin position="54"/>
        <end position="201"/>
    </location>
</feature>